<evidence type="ECO:0000313" key="2">
    <source>
        <dbReference type="EMBL" id="SFE60956.1"/>
    </source>
</evidence>
<dbReference type="AlphaFoldDB" id="A0A1I2BXN5"/>
<feature type="compositionally biased region" description="Low complexity" evidence="1">
    <location>
        <begin position="212"/>
        <end position="223"/>
    </location>
</feature>
<feature type="region of interest" description="Disordered" evidence="1">
    <location>
        <begin position="200"/>
        <end position="223"/>
    </location>
</feature>
<evidence type="ECO:0000313" key="3">
    <source>
        <dbReference type="Proteomes" id="UP000198716"/>
    </source>
</evidence>
<proteinExistence type="predicted"/>
<keyword evidence="3" id="KW-1185">Reference proteome</keyword>
<reference evidence="3" key="1">
    <citation type="submission" date="2016-10" db="EMBL/GenBank/DDBJ databases">
        <authorList>
            <person name="Varghese N."/>
            <person name="Submissions S."/>
        </authorList>
    </citation>
    <scope>NUCLEOTIDE SEQUENCE [LARGE SCALE GENOMIC DNA]</scope>
    <source>
        <strain evidence="3">DSM 45004</strain>
    </source>
</reference>
<organism evidence="2 3">
    <name type="scientific">Actinopolyspora alba</name>
    <dbReference type="NCBI Taxonomy" id="673379"/>
    <lineage>
        <taxon>Bacteria</taxon>
        <taxon>Bacillati</taxon>
        <taxon>Actinomycetota</taxon>
        <taxon>Actinomycetes</taxon>
        <taxon>Actinopolysporales</taxon>
        <taxon>Actinopolysporaceae</taxon>
        <taxon>Actinopolyspora</taxon>
        <taxon>Actinopolyspora alba group</taxon>
    </lineage>
</organism>
<dbReference type="Proteomes" id="UP000198716">
    <property type="component" value="Unassembled WGS sequence"/>
</dbReference>
<gene>
    <name evidence="2" type="ORF">SAMN04487819_11819</name>
</gene>
<sequence>MNGSQLHETLRNALLDRVGGFFRNTVRHSGETCSVCTGPVFSSDSARCGVCSSHRAEFGDQLADQVLPLTYVCGNRPQGIHQSAHTVVSYKRTPVAEKSVEDLCLMIMTATTIHASCIAVSPGRAWQAVTFVPSANNPGRGHPVARLARQVAFHNDANKRLTLDLGPGIESGQLRCAMTVSPFPSITVIVWRASTSCWSMTPGPRERKHSPLRSPSRRPVPLTSLCSVRPGGAATSGRATVRCSTVAPSRTTRTFVR</sequence>
<evidence type="ECO:0000256" key="1">
    <source>
        <dbReference type="SAM" id="MobiDB-lite"/>
    </source>
</evidence>
<protein>
    <submittedName>
        <fullName evidence="2">Uncharacterized protein</fullName>
    </submittedName>
</protein>
<name>A0A1I2BXN5_9ACTN</name>
<dbReference type="EMBL" id="FOMZ01000018">
    <property type="protein sequence ID" value="SFE60956.1"/>
    <property type="molecule type" value="Genomic_DNA"/>
</dbReference>
<accession>A0A1I2BXN5</accession>